<sequence>MGTIESRDGTPVQIVSQLHNPRLLNRQTPDIGIIPDLMKPPDLSD</sequence>
<organism evidence="1 2">
    <name type="scientific">Gluconacetobacter liquefaciens</name>
    <name type="common">Acetobacter liquefaciens</name>
    <dbReference type="NCBI Taxonomy" id="89584"/>
    <lineage>
        <taxon>Bacteria</taxon>
        <taxon>Pseudomonadati</taxon>
        <taxon>Pseudomonadota</taxon>
        <taxon>Alphaproteobacteria</taxon>
        <taxon>Acetobacterales</taxon>
        <taxon>Acetobacteraceae</taxon>
        <taxon>Gluconacetobacter</taxon>
    </lineage>
</organism>
<dbReference type="EMBL" id="JABEQI010000002">
    <property type="protein sequence ID" value="MBB2185799.1"/>
    <property type="molecule type" value="Genomic_DNA"/>
</dbReference>
<name>A0A7W4JJ90_GLULI</name>
<gene>
    <name evidence="1" type="ORF">HLH32_05280</name>
</gene>
<dbReference type="RefSeq" id="WP_170143106.1">
    <property type="nucleotide sequence ID" value="NZ_BJMI01000001.1"/>
</dbReference>
<dbReference type="Proteomes" id="UP000562982">
    <property type="component" value="Unassembled WGS sequence"/>
</dbReference>
<comment type="caution">
    <text evidence="1">The sequence shown here is derived from an EMBL/GenBank/DDBJ whole genome shotgun (WGS) entry which is preliminary data.</text>
</comment>
<evidence type="ECO:0000313" key="1">
    <source>
        <dbReference type="EMBL" id="MBB2185799.1"/>
    </source>
</evidence>
<dbReference type="AlphaFoldDB" id="A0A7W4JJ90"/>
<accession>A0A7W4JJ90</accession>
<evidence type="ECO:0000313" key="2">
    <source>
        <dbReference type="Proteomes" id="UP000562982"/>
    </source>
</evidence>
<reference evidence="1 2" key="1">
    <citation type="submission" date="2020-04" db="EMBL/GenBank/DDBJ databases">
        <title>Description of novel Gluconacetobacter.</title>
        <authorList>
            <person name="Sombolestani A."/>
        </authorList>
    </citation>
    <scope>NUCLEOTIDE SEQUENCE [LARGE SCALE GENOMIC DNA]</scope>
    <source>
        <strain evidence="1 2">LMG 1382</strain>
    </source>
</reference>
<protein>
    <submittedName>
        <fullName evidence="1">Uncharacterized protein</fullName>
    </submittedName>
</protein>
<proteinExistence type="predicted"/>